<sequence>MKLIFHLIIIFLCACTSHADSPTPRSKLEYLDLVEVDSLYLIASNTYNYDNLHGMSVASYNGKEYLLNLSNERIFRFDLNDGELVEELPLPREGKGSIKVAGDGDGIAMIKPGHYLYIANMMRSIYSVKSNFASVVDGTVDTDNIYLVSSYQGLPLTIGSASIVPQISHNYKDISQNKAFRIIDHGTWTSKQIIDYPEIYKQQSYGLYPYLYHASIIHFESKGELKFCVSFPVDQKVHIYNTNFTLEESHYMQSNEIDEIPAFSDLYYVADQPDQADHTRYYNSLSYYTGLYYDGKNEIFYRLAKIHVPEKDGWPFKYSVVAFDKEFKAIGESTVPDDYKPSSAFGSKFGLMMLNRKKFANDRSAAIPYAILSMQ</sequence>
<proteinExistence type="predicted"/>
<comment type="caution">
    <text evidence="2">The sequence shown here is derived from an EMBL/GenBank/DDBJ whole genome shotgun (WGS) entry which is preliminary data.</text>
</comment>
<organism evidence="2 3">
    <name type="scientific">Neolewinella marina</name>
    <dbReference type="NCBI Taxonomy" id="438751"/>
    <lineage>
        <taxon>Bacteria</taxon>
        <taxon>Pseudomonadati</taxon>
        <taxon>Bacteroidota</taxon>
        <taxon>Saprospiria</taxon>
        <taxon>Saprospirales</taxon>
        <taxon>Lewinellaceae</taxon>
        <taxon>Neolewinella</taxon>
    </lineage>
</organism>
<dbReference type="Proteomes" id="UP000226437">
    <property type="component" value="Unassembled WGS sequence"/>
</dbReference>
<feature type="chain" id="PRO_5013746565" description="6-bladed beta-propeller" evidence="1">
    <location>
        <begin position="20"/>
        <end position="375"/>
    </location>
</feature>
<feature type="signal peptide" evidence="1">
    <location>
        <begin position="1"/>
        <end position="19"/>
    </location>
</feature>
<evidence type="ECO:0000313" key="2">
    <source>
        <dbReference type="EMBL" id="PHL00317.1"/>
    </source>
</evidence>
<dbReference type="InterPro" id="IPR025316">
    <property type="entry name" value="DUF4221"/>
</dbReference>
<evidence type="ECO:0000256" key="1">
    <source>
        <dbReference type="SAM" id="SignalP"/>
    </source>
</evidence>
<dbReference type="Pfam" id="PF13970">
    <property type="entry name" value="DUF4221"/>
    <property type="match status" value="1"/>
</dbReference>
<evidence type="ECO:0008006" key="4">
    <source>
        <dbReference type="Google" id="ProtNLM"/>
    </source>
</evidence>
<keyword evidence="1" id="KW-0732">Signal</keyword>
<dbReference type="RefSeq" id="WP_099105297.1">
    <property type="nucleotide sequence ID" value="NZ_JAATJF010000001.1"/>
</dbReference>
<accession>A0A2G0CK17</accession>
<dbReference type="OrthoDB" id="833511at2"/>
<protein>
    <recommendedName>
        <fullName evidence="4">6-bladed beta-propeller</fullName>
    </recommendedName>
</protein>
<dbReference type="AlphaFoldDB" id="A0A2G0CK17"/>
<evidence type="ECO:0000313" key="3">
    <source>
        <dbReference type="Proteomes" id="UP000226437"/>
    </source>
</evidence>
<keyword evidence="3" id="KW-1185">Reference proteome</keyword>
<reference evidence="2 3" key="1">
    <citation type="submission" date="2017-10" db="EMBL/GenBank/DDBJ databases">
        <title>The draft genome sequence of Lewinella marina KCTC 32374.</title>
        <authorList>
            <person name="Wang K."/>
        </authorList>
    </citation>
    <scope>NUCLEOTIDE SEQUENCE [LARGE SCALE GENOMIC DNA]</scope>
    <source>
        <strain evidence="2 3">MKG-38</strain>
    </source>
</reference>
<dbReference type="SUPFAM" id="SSF63825">
    <property type="entry name" value="YWTD domain"/>
    <property type="match status" value="1"/>
</dbReference>
<dbReference type="PROSITE" id="PS51257">
    <property type="entry name" value="PROKAR_LIPOPROTEIN"/>
    <property type="match status" value="1"/>
</dbReference>
<gene>
    <name evidence="2" type="ORF">CGL56_04600</name>
</gene>
<name>A0A2G0CK17_9BACT</name>
<dbReference type="EMBL" id="PDLO01000001">
    <property type="protein sequence ID" value="PHL00317.1"/>
    <property type="molecule type" value="Genomic_DNA"/>
</dbReference>